<organism evidence="1">
    <name type="scientific">Anguilla anguilla</name>
    <name type="common">European freshwater eel</name>
    <name type="synonym">Muraena anguilla</name>
    <dbReference type="NCBI Taxonomy" id="7936"/>
    <lineage>
        <taxon>Eukaryota</taxon>
        <taxon>Metazoa</taxon>
        <taxon>Chordata</taxon>
        <taxon>Craniata</taxon>
        <taxon>Vertebrata</taxon>
        <taxon>Euteleostomi</taxon>
        <taxon>Actinopterygii</taxon>
        <taxon>Neopterygii</taxon>
        <taxon>Teleostei</taxon>
        <taxon>Anguilliformes</taxon>
        <taxon>Anguillidae</taxon>
        <taxon>Anguilla</taxon>
    </lineage>
</organism>
<dbReference type="EMBL" id="GBXM01070288">
    <property type="protein sequence ID" value="JAH38289.1"/>
    <property type="molecule type" value="Transcribed_RNA"/>
</dbReference>
<dbReference type="AlphaFoldDB" id="A0A0E9SA87"/>
<evidence type="ECO:0000313" key="1">
    <source>
        <dbReference type="EMBL" id="JAH38289.1"/>
    </source>
</evidence>
<protein>
    <submittedName>
        <fullName evidence="1">Uncharacterized protein</fullName>
    </submittedName>
</protein>
<name>A0A0E9SA87_ANGAN</name>
<accession>A0A0E9SA87</accession>
<sequence length="29" mass="3343">MWQSWRGSCCTPAPSQRRCRGLCNLTSQE</sequence>
<reference evidence="1" key="2">
    <citation type="journal article" date="2015" name="Fish Shellfish Immunol.">
        <title>Early steps in the European eel (Anguilla anguilla)-Vibrio vulnificus interaction in the gills: Role of the RtxA13 toxin.</title>
        <authorList>
            <person name="Callol A."/>
            <person name="Pajuelo D."/>
            <person name="Ebbesson L."/>
            <person name="Teles M."/>
            <person name="MacKenzie S."/>
            <person name="Amaro C."/>
        </authorList>
    </citation>
    <scope>NUCLEOTIDE SEQUENCE</scope>
</reference>
<proteinExistence type="predicted"/>
<reference evidence="1" key="1">
    <citation type="submission" date="2014-11" db="EMBL/GenBank/DDBJ databases">
        <authorList>
            <person name="Amaro Gonzalez C."/>
        </authorList>
    </citation>
    <scope>NUCLEOTIDE SEQUENCE</scope>
</reference>